<dbReference type="Proteomes" id="UP000307440">
    <property type="component" value="Unassembled WGS sequence"/>
</dbReference>
<protein>
    <recommendedName>
        <fullName evidence="5">T6SS Phospholipase effector Tle1-like catalytic domain-containing protein</fullName>
    </recommendedName>
</protein>
<organism evidence="6 7">
    <name type="scientific">Coprinopsis marcescibilis</name>
    <name type="common">Agaric fungus</name>
    <name type="synonym">Psathyrella marcescibilis</name>
    <dbReference type="NCBI Taxonomy" id="230819"/>
    <lineage>
        <taxon>Eukaryota</taxon>
        <taxon>Fungi</taxon>
        <taxon>Dikarya</taxon>
        <taxon>Basidiomycota</taxon>
        <taxon>Agaricomycotina</taxon>
        <taxon>Agaricomycetes</taxon>
        <taxon>Agaricomycetidae</taxon>
        <taxon>Agaricales</taxon>
        <taxon>Agaricineae</taxon>
        <taxon>Psathyrellaceae</taxon>
        <taxon>Coprinopsis</taxon>
    </lineage>
</organism>
<feature type="repeat" description="WD" evidence="3">
    <location>
        <begin position="638"/>
        <end position="679"/>
    </location>
</feature>
<evidence type="ECO:0000256" key="1">
    <source>
        <dbReference type="ARBA" id="ARBA00022574"/>
    </source>
</evidence>
<dbReference type="STRING" id="230819.A0A5C3L8H1"/>
<dbReference type="SUPFAM" id="SSF50978">
    <property type="entry name" value="WD40 repeat-like"/>
    <property type="match status" value="1"/>
</dbReference>
<dbReference type="EMBL" id="ML210199">
    <property type="protein sequence ID" value="TFK24528.1"/>
    <property type="molecule type" value="Genomic_DNA"/>
</dbReference>
<dbReference type="PROSITE" id="PS50294">
    <property type="entry name" value="WD_REPEATS_REGION"/>
    <property type="match status" value="5"/>
</dbReference>
<feature type="repeat" description="WD" evidence="3">
    <location>
        <begin position="595"/>
        <end position="636"/>
    </location>
</feature>
<name>A0A5C3L8H1_COPMA</name>
<gene>
    <name evidence="6" type="ORF">FA15DRAFT_741070</name>
</gene>
<keyword evidence="2" id="KW-0677">Repeat</keyword>
<evidence type="ECO:0000313" key="7">
    <source>
        <dbReference type="Proteomes" id="UP000307440"/>
    </source>
</evidence>
<feature type="repeat" description="WD" evidence="3">
    <location>
        <begin position="682"/>
        <end position="723"/>
    </location>
</feature>
<dbReference type="Pfam" id="PF09994">
    <property type="entry name" value="T6SS_Tle1-like_cat"/>
    <property type="match status" value="1"/>
</dbReference>
<evidence type="ECO:0000256" key="2">
    <source>
        <dbReference type="ARBA" id="ARBA00022737"/>
    </source>
</evidence>
<accession>A0A5C3L8H1</accession>
<feature type="domain" description="T6SS Phospholipase effector Tle1-like catalytic" evidence="5">
    <location>
        <begin position="96"/>
        <end position="365"/>
    </location>
</feature>
<evidence type="ECO:0000313" key="6">
    <source>
        <dbReference type="EMBL" id="TFK24528.1"/>
    </source>
</evidence>
<keyword evidence="7" id="KW-1185">Reference proteome</keyword>
<dbReference type="CDD" id="cd00200">
    <property type="entry name" value="WD40"/>
    <property type="match status" value="1"/>
</dbReference>
<dbReference type="InterPro" id="IPR001680">
    <property type="entry name" value="WD40_rpt"/>
</dbReference>
<dbReference type="InterPro" id="IPR036322">
    <property type="entry name" value="WD40_repeat_dom_sf"/>
</dbReference>
<dbReference type="PROSITE" id="PS00678">
    <property type="entry name" value="WD_REPEATS_1"/>
    <property type="match status" value="4"/>
</dbReference>
<feature type="region of interest" description="Disordered" evidence="4">
    <location>
        <begin position="1"/>
        <end position="34"/>
    </location>
</feature>
<dbReference type="PRINTS" id="PR00320">
    <property type="entry name" value="GPROTEINBRPT"/>
</dbReference>
<dbReference type="Pfam" id="PF00400">
    <property type="entry name" value="WD40"/>
    <property type="match status" value="5"/>
</dbReference>
<dbReference type="SMART" id="SM00320">
    <property type="entry name" value="WD40"/>
    <property type="match status" value="5"/>
</dbReference>
<keyword evidence="1 3" id="KW-0853">WD repeat</keyword>
<dbReference type="InterPro" id="IPR020472">
    <property type="entry name" value="WD40_PAC1"/>
</dbReference>
<proteinExistence type="predicted"/>
<feature type="repeat" description="WD" evidence="3">
    <location>
        <begin position="725"/>
        <end position="766"/>
    </location>
</feature>
<dbReference type="AlphaFoldDB" id="A0A5C3L8H1"/>
<dbReference type="PANTHER" id="PTHR19848">
    <property type="entry name" value="WD40 REPEAT PROTEIN"/>
    <property type="match status" value="1"/>
</dbReference>
<evidence type="ECO:0000256" key="4">
    <source>
        <dbReference type="SAM" id="MobiDB-lite"/>
    </source>
</evidence>
<dbReference type="InterPro" id="IPR015943">
    <property type="entry name" value="WD40/YVTN_repeat-like_dom_sf"/>
</dbReference>
<dbReference type="InterPro" id="IPR018712">
    <property type="entry name" value="Tle1-like_cat"/>
</dbReference>
<feature type="repeat" description="WD" evidence="3">
    <location>
        <begin position="767"/>
        <end position="808"/>
    </location>
</feature>
<dbReference type="InterPro" id="IPR019775">
    <property type="entry name" value="WD40_repeat_CS"/>
</dbReference>
<dbReference type="PROSITE" id="PS50082">
    <property type="entry name" value="WD_REPEATS_2"/>
    <property type="match status" value="5"/>
</dbReference>
<sequence length="815" mass="90948">MDKAVVGDDAEEGHVPSRATDDGDITIEPHMKAAPEPDNAKLPCNGCCCCTRAAPNFDVTVDPTITLKGGDSQEENTPPKVKIMMGTCGDHLKKGRNLIICIDGMANQFGNQNTNVIELYNLLLKGSDDEQLTWYNSGIGTYAELHWRSPRYWLQVIFHKIDLAIAWNFEKTLLGAYGWLAENYRDRDCIYLFGFSRGAFQVRALSAMIDQVGLIYKGNEMQIPLDEPQRVQKVGTSEHVSKTERFKKAFSHEVKVHFIGACNVRDTVSSIGIARGKHVLPGTTKGMQHVCYFRHALALDERRVKFLPEYAWGGSPVDRRKKDESAKQENPSRQLETKDTEPPHIVEAWFPGTHSDIGGGNRQNKGMDRNFTRELLPKEHVEIKESLTGVWHLFELLPFKRQTYTVQLEGRYVRVLSRRPHCWASRKIHPGQKIHAAILVNETRDTYLPQARLALAGPWWLIEDLLSSARVVVQRFVKGDDVKSLIEQINGFENGSQAIIRAFIEALGEDSHQGLDQGLNQSATRSSSIWQISDNKFFLLDRALQSHSSCGDIAVPKAVIKCFVGSWLTGGTEEHKRVAQRFLQLYTNSMCILQLEGHTDTVPSVSFTQDCNHVVSGSWDWTIRIWDALTGQEVGEPLRGHKSYIRSVAVSFDGQRVVAGSHDGMVRIWDMQKRQEVVAPSLLRGSTAILSVAISPDGSQIVAGFWDGTIQVWDARTGAPAILSLKGHAHWVQSVAISHDGNRIVLGSHDCTICVWNIWSGMEVVKMTGHTSWVLSIAVSPDGSKIVSGSRDRTLHIWDAKSGQQVGEPLFGHTN</sequence>
<dbReference type="PANTHER" id="PTHR19848:SF8">
    <property type="entry name" value="F-BOX AND WD REPEAT DOMAIN CONTAINING 7"/>
    <property type="match status" value="1"/>
</dbReference>
<evidence type="ECO:0000256" key="3">
    <source>
        <dbReference type="PROSITE-ProRule" id="PRU00221"/>
    </source>
</evidence>
<evidence type="ECO:0000259" key="5">
    <source>
        <dbReference type="Pfam" id="PF09994"/>
    </source>
</evidence>
<reference evidence="6 7" key="1">
    <citation type="journal article" date="2019" name="Nat. Ecol. Evol.">
        <title>Megaphylogeny resolves global patterns of mushroom evolution.</title>
        <authorList>
            <person name="Varga T."/>
            <person name="Krizsan K."/>
            <person name="Foldi C."/>
            <person name="Dima B."/>
            <person name="Sanchez-Garcia M."/>
            <person name="Sanchez-Ramirez S."/>
            <person name="Szollosi G.J."/>
            <person name="Szarkandi J.G."/>
            <person name="Papp V."/>
            <person name="Albert L."/>
            <person name="Andreopoulos W."/>
            <person name="Angelini C."/>
            <person name="Antonin V."/>
            <person name="Barry K.W."/>
            <person name="Bougher N.L."/>
            <person name="Buchanan P."/>
            <person name="Buyck B."/>
            <person name="Bense V."/>
            <person name="Catcheside P."/>
            <person name="Chovatia M."/>
            <person name="Cooper J."/>
            <person name="Damon W."/>
            <person name="Desjardin D."/>
            <person name="Finy P."/>
            <person name="Geml J."/>
            <person name="Haridas S."/>
            <person name="Hughes K."/>
            <person name="Justo A."/>
            <person name="Karasinski D."/>
            <person name="Kautmanova I."/>
            <person name="Kiss B."/>
            <person name="Kocsube S."/>
            <person name="Kotiranta H."/>
            <person name="LaButti K.M."/>
            <person name="Lechner B.E."/>
            <person name="Liimatainen K."/>
            <person name="Lipzen A."/>
            <person name="Lukacs Z."/>
            <person name="Mihaltcheva S."/>
            <person name="Morgado L.N."/>
            <person name="Niskanen T."/>
            <person name="Noordeloos M.E."/>
            <person name="Ohm R.A."/>
            <person name="Ortiz-Santana B."/>
            <person name="Ovrebo C."/>
            <person name="Racz N."/>
            <person name="Riley R."/>
            <person name="Savchenko A."/>
            <person name="Shiryaev A."/>
            <person name="Soop K."/>
            <person name="Spirin V."/>
            <person name="Szebenyi C."/>
            <person name="Tomsovsky M."/>
            <person name="Tulloss R.E."/>
            <person name="Uehling J."/>
            <person name="Grigoriev I.V."/>
            <person name="Vagvolgyi C."/>
            <person name="Papp T."/>
            <person name="Martin F.M."/>
            <person name="Miettinen O."/>
            <person name="Hibbett D.S."/>
            <person name="Nagy L.G."/>
        </authorList>
    </citation>
    <scope>NUCLEOTIDE SEQUENCE [LARGE SCALE GENOMIC DNA]</scope>
    <source>
        <strain evidence="6 7">CBS 121175</strain>
    </source>
</reference>
<dbReference type="Gene3D" id="2.130.10.10">
    <property type="entry name" value="YVTN repeat-like/Quinoprotein amine dehydrogenase"/>
    <property type="match status" value="2"/>
</dbReference>
<feature type="compositionally biased region" description="Basic and acidic residues" evidence="4">
    <location>
        <begin position="317"/>
        <end position="327"/>
    </location>
</feature>
<dbReference type="OrthoDB" id="538223at2759"/>
<feature type="region of interest" description="Disordered" evidence="4">
    <location>
        <begin position="317"/>
        <end position="342"/>
    </location>
</feature>